<dbReference type="Pfam" id="PF00742">
    <property type="entry name" value="Homoserine_dh"/>
    <property type="match status" value="1"/>
</dbReference>
<dbReference type="Proteomes" id="UP001225034">
    <property type="component" value="Unassembled WGS sequence"/>
</dbReference>
<evidence type="ECO:0000256" key="1">
    <source>
        <dbReference type="ARBA" id="ARBA00005056"/>
    </source>
</evidence>
<evidence type="ECO:0000313" key="14">
    <source>
        <dbReference type="EMBL" id="MDQ0206853.1"/>
    </source>
</evidence>
<keyword evidence="8 10" id="KW-0560">Oxidoreductase</keyword>
<organism evidence="14 15">
    <name type="scientific">Alkalicoccobacillus murimartini</name>
    <dbReference type="NCBI Taxonomy" id="171685"/>
    <lineage>
        <taxon>Bacteria</taxon>
        <taxon>Bacillati</taxon>
        <taxon>Bacillota</taxon>
        <taxon>Bacilli</taxon>
        <taxon>Bacillales</taxon>
        <taxon>Bacillaceae</taxon>
        <taxon>Alkalicoccobacillus</taxon>
    </lineage>
</organism>
<dbReference type="EC" id="1.1.1.3" evidence="4 10"/>
<dbReference type="PANTHER" id="PTHR43331:SF1">
    <property type="entry name" value="HOMOSERINE DEHYDROGENASE"/>
    <property type="match status" value="1"/>
</dbReference>
<dbReference type="InterPro" id="IPR001342">
    <property type="entry name" value="HDH_cat"/>
</dbReference>
<evidence type="ECO:0000256" key="2">
    <source>
        <dbReference type="ARBA" id="ARBA00005062"/>
    </source>
</evidence>
<keyword evidence="7 10" id="KW-0791">Threonine biosynthesis</keyword>
<feature type="domain" description="Aspartate/homoserine dehydrogenase NAD-binding" evidence="13">
    <location>
        <begin position="7"/>
        <end position="145"/>
    </location>
</feature>
<dbReference type="Gene3D" id="3.40.50.720">
    <property type="entry name" value="NAD(P)-binding Rossmann-like Domain"/>
    <property type="match status" value="1"/>
</dbReference>
<evidence type="ECO:0000256" key="10">
    <source>
        <dbReference type="RuleBase" id="RU000579"/>
    </source>
</evidence>
<dbReference type="RefSeq" id="WP_306981687.1">
    <property type="nucleotide sequence ID" value="NZ_JAUSUA010000002.1"/>
</dbReference>
<name>A0ABT9YG58_9BACI</name>
<evidence type="ECO:0000256" key="9">
    <source>
        <dbReference type="ARBA" id="ARBA00023167"/>
    </source>
</evidence>
<comment type="caution">
    <text evidence="14">The sequence shown here is derived from an EMBL/GenBank/DDBJ whole genome shotgun (WGS) entry which is preliminary data.</text>
</comment>
<keyword evidence="9 10" id="KW-0486">Methionine biosynthesis</keyword>
<evidence type="ECO:0000256" key="3">
    <source>
        <dbReference type="ARBA" id="ARBA00006753"/>
    </source>
</evidence>
<dbReference type="Pfam" id="PF03447">
    <property type="entry name" value="NAD_binding_3"/>
    <property type="match status" value="1"/>
</dbReference>
<evidence type="ECO:0000313" key="15">
    <source>
        <dbReference type="Proteomes" id="UP001225034"/>
    </source>
</evidence>
<evidence type="ECO:0000256" key="6">
    <source>
        <dbReference type="ARBA" id="ARBA00022605"/>
    </source>
</evidence>
<dbReference type="InterPro" id="IPR005106">
    <property type="entry name" value="Asp/hSer_DH_NAD-bd"/>
</dbReference>
<dbReference type="InterPro" id="IPR036291">
    <property type="entry name" value="NAD(P)-bd_dom_sf"/>
</dbReference>
<dbReference type="NCBIfam" id="NF005290">
    <property type="entry name" value="PRK06813.1"/>
    <property type="match status" value="1"/>
</dbReference>
<dbReference type="PROSITE" id="PS01042">
    <property type="entry name" value="HOMOSER_DHGENASE"/>
    <property type="match status" value="1"/>
</dbReference>
<dbReference type="SUPFAM" id="SSF55347">
    <property type="entry name" value="Glyceraldehyde-3-phosphate dehydrogenase-like, C-terminal domain"/>
    <property type="match status" value="1"/>
</dbReference>
<evidence type="ECO:0000259" key="12">
    <source>
        <dbReference type="Pfam" id="PF00742"/>
    </source>
</evidence>
<evidence type="ECO:0000256" key="5">
    <source>
        <dbReference type="ARBA" id="ARBA00013376"/>
    </source>
</evidence>
<proteinExistence type="inferred from homology"/>
<evidence type="ECO:0000256" key="4">
    <source>
        <dbReference type="ARBA" id="ARBA00013213"/>
    </source>
</evidence>
<dbReference type="Gene3D" id="3.30.360.10">
    <property type="entry name" value="Dihydrodipicolinate Reductase, domain 2"/>
    <property type="match status" value="1"/>
</dbReference>
<dbReference type="PANTHER" id="PTHR43331">
    <property type="entry name" value="HOMOSERINE DEHYDROGENASE"/>
    <property type="match status" value="1"/>
</dbReference>
<protein>
    <recommendedName>
        <fullName evidence="5 10">Homoserine dehydrogenase</fullName>
        <ecNumber evidence="4 10">1.1.1.3</ecNumber>
    </recommendedName>
</protein>
<keyword evidence="15" id="KW-1185">Reference proteome</keyword>
<dbReference type="InterPro" id="IPR019811">
    <property type="entry name" value="HDH_CS"/>
</dbReference>
<evidence type="ECO:0000256" key="7">
    <source>
        <dbReference type="ARBA" id="ARBA00022697"/>
    </source>
</evidence>
<comment type="pathway">
    <text evidence="2 10">Amino-acid biosynthesis; L-methionine biosynthesis via de novo pathway; L-homoserine from L-aspartate: step 3/3.</text>
</comment>
<accession>A0ABT9YG58</accession>
<dbReference type="InterPro" id="IPR022697">
    <property type="entry name" value="HDH_short"/>
</dbReference>
<dbReference type="GO" id="GO:0004412">
    <property type="term" value="F:homoserine dehydrogenase activity"/>
    <property type="evidence" value="ECO:0007669"/>
    <property type="project" value="UniProtKB-EC"/>
</dbReference>
<gene>
    <name evidence="14" type="ORF">J2S05_001652</name>
</gene>
<evidence type="ECO:0000259" key="13">
    <source>
        <dbReference type="Pfam" id="PF03447"/>
    </source>
</evidence>
<keyword evidence="6 10" id="KW-0028">Amino-acid biosynthesis</keyword>
<evidence type="ECO:0000256" key="11">
    <source>
        <dbReference type="RuleBase" id="RU004171"/>
    </source>
</evidence>
<keyword evidence="10" id="KW-0521">NADP</keyword>
<dbReference type="SUPFAM" id="SSF51735">
    <property type="entry name" value="NAD(P)-binding Rossmann-fold domains"/>
    <property type="match status" value="1"/>
</dbReference>
<sequence>MKIYISGFGSVSRAMIELIIKKQTDYIRRYQLELKVVGLIGRHGLLEDQNGLNLETLLRYDSGSAGIHAYAMNEGLSIQTDYIFHGDVLVEAAPTHQEHGEPGYGYMKQALTQGLDVVALSKGALVHHYNELMSMANEYGQIIQYSGAVAAALPTLDVGRYCLAGTTISGFEAILNGTSNYILSEMMDTGKSFADILLQAQEKGIAETNPSLDVEGIDSANKLALLANSLLETSSSFQDVSLKGIEDLTSVDLTEALRKGQKVRLVARAKVENDQVTLSVKPEYLSTTHPLSTVHGTNKGILFSTEEIGELFVSGGASSPVGAASAAIKDIINLTKLKD</sequence>
<feature type="domain" description="Homoserine dehydrogenase catalytic" evidence="12">
    <location>
        <begin position="154"/>
        <end position="332"/>
    </location>
</feature>
<evidence type="ECO:0000256" key="8">
    <source>
        <dbReference type="ARBA" id="ARBA00023002"/>
    </source>
</evidence>
<comment type="pathway">
    <text evidence="1 10">Amino-acid biosynthesis; L-threonine biosynthesis; L-threonine from L-aspartate: step 3/5.</text>
</comment>
<comment type="catalytic activity">
    <reaction evidence="10">
        <text>L-homoserine + NADP(+) = L-aspartate 4-semialdehyde + NADPH + H(+)</text>
        <dbReference type="Rhea" id="RHEA:15761"/>
        <dbReference type="ChEBI" id="CHEBI:15378"/>
        <dbReference type="ChEBI" id="CHEBI:57476"/>
        <dbReference type="ChEBI" id="CHEBI:57783"/>
        <dbReference type="ChEBI" id="CHEBI:58349"/>
        <dbReference type="ChEBI" id="CHEBI:537519"/>
        <dbReference type="EC" id="1.1.1.3"/>
    </reaction>
</comment>
<dbReference type="EMBL" id="JAUSUA010000002">
    <property type="protein sequence ID" value="MDQ0206853.1"/>
    <property type="molecule type" value="Genomic_DNA"/>
</dbReference>
<comment type="similarity">
    <text evidence="3 11">Belongs to the homoserine dehydrogenase family.</text>
</comment>
<reference evidence="14 15" key="1">
    <citation type="submission" date="2023-07" db="EMBL/GenBank/DDBJ databases">
        <title>Genomic Encyclopedia of Type Strains, Phase IV (KMG-IV): sequencing the most valuable type-strain genomes for metagenomic binning, comparative biology and taxonomic classification.</title>
        <authorList>
            <person name="Goeker M."/>
        </authorList>
    </citation>
    <scope>NUCLEOTIDE SEQUENCE [LARGE SCALE GENOMIC DNA]</scope>
    <source>
        <strain evidence="14 15">DSM 19154</strain>
    </source>
</reference>
<dbReference type="PIRSF" id="PIRSF036497">
    <property type="entry name" value="HDH_short"/>
    <property type="match status" value="1"/>
</dbReference>